<dbReference type="InParanoid" id="D2VMZ0"/>
<feature type="domain" description="DUF4116" evidence="2">
    <location>
        <begin position="189"/>
        <end position="237"/>
    </location>
</feature>
<dbReference type="InterPro" id="IPR025197">
    <property type="entry name" value="DUF4116"/>
</dbReference>
<dbReference type="RefSeq" id="XP_002674649.1">
    <property type="nucleotide sequence ID" value="XM_002674603.1"/>
</dbReference>
<feature type="domain" description="DUF4116" evidence="2">
    <location>
        <begin position="365"/>
        <end position="412"/>
    </location>
</feature>
<gene>
    <name evidence="3" type="ORF">NAEGRDRAFT_70312</name>
</gene>
<dbReference type="GeneID" id="8851506"/>
<evidence type="ECO:0000256" key="1">
    <source>
        <dbReference type="SAM" id="MobiDB-lite"/>
    </source>
</evidence>
<dbReference type="EMBL" id="GG738883">
    <property type="protein sequence ID" value="EFC41905.1"/>
    <property type="molecule type" value="Genomic_DNA"/>
</dbReference>
<feature type="domain" description="DUF4116" evidence="2">
    <location>
        <begin position="519"/>
        <end position="568"/>
    </location>
</feature>
<sequence length="630" mass="72790">MKRKAVETNHTPPSKKLTSQKPNLLENNDEHYCFLDLTFSSKLLSTKIADIPHKEKFETIMKPIFEYSFGTSYDESAHVWDFQSEYDDEENDESDESQRIKLKIDWIRDQTFIHNQIFNLCSQNFDILARKFGLWKNRSFVLQTTEYVDLGTLEYVDEEFGNDREIVMASVKVNGFNLVYVESEELKNDKEIVMAAVTSCGRALEFASKELRNDIEIVRIAVQQDGIALQFASKELKNNKEIVLLALESHPKSYACISLGLKKDRDVIFKAFSKSLTCLSQVDQLFSNDREFIRTLAKLDGNVALYYASEELRNDREIVIKSIQQDPSGFIFASKELQKDREIVKSAVMKNGLCLRFLSAQLRDDREIAELALKSCGLSIQYISERLRNDTEFLQSLGKRGYLLRYLPDEFRYDREILLESLKLDPINFDFIPNELKNDREFILQAATRCGMILSFVNDQFRKDREIVLAAVSQNGHAIKKVSKELLDDEDIILKAAETCQLNIPIFSNFRKVLGGLKDKQSCMQFAKKSGECLQYFPSYYQRDREILMEALKTNVDTAFRNASSYLKVTDRLFAIRVVKRNGNLLGQMCSKHRNDREIVSFAVKQNKNALKYASVQLRIDSQILELCNN</sequence>
<evidence type="ECO:0000259" key="2">
    <source>
        <dbReference type="Pfam" id="PF13475"/>
    </source>
</evidence>
<feature type="domain" description="DUF4116" evidence="2">
    <location>
        <begin position="152"/>
        <end position="187"/>
    </location>
</feature>
<feature type="region of interest" description="Disordered" evidence="1">
    <location>
        <begin position="1"/>
        <end position="22"/>
    </location>
</feature>
<name>D2VMZ0_NAEGR</name>
<feature type="domain" description="DUF4116" evidence="2">
    <location>
        <begin position="239"/>
        <end position="283"/>
    </location>
</feature>
<dbReference type="KEGG" id="ngr:NAEGRDRAFT_70312"/>
<organism evidence="4">
    <name type="scientific">Naegleria gruberi</name>
    <name type="common">Amoeba</name>
    <dbReference type="NCBI Taxonomy" id="5762"/>
    <lineage>
        <taxon>Eukaryota</taxon>
        <taxon>Discoba</taxon>
        <taxon>Heterolobosea</taxon>
        <taxon>Tetramitia</taxon>
        <taxon>Eutetramitia</taxon>
        <taxon>Vahlkampfiidae</taxon>
        <taxon>Naegleria</taxon>
    </lineage>
</organism>
<proteinExistence type="predicted"/>
<feature type="compositionally biased region" description="Polar residues" evidence="1">
    <location>
        <begin position="8"/>
        <end position="22"/>
    </location>
</feature>
<dbReference type="OMA" id="ELYTERH"/>
<feature type="domain" description="DUF4116" evidence="2">
    <location>
        <begin position="464"/>
        <end position="506"/>
    </location>
</feature>
<dbReference type="VEuPathDB" id="AmoebaDB:NAEGRDRAFT_70312"/>
<keyword evidence="4" id="KW-1185">Reference proteome</keyword>
<evidence type="ECO:0000313" key="4">
    <source>
        <dbReference type="Proteomes" id="UP000006671"/>
    </source>
</evidence>
<evidence type="ECO:0000313" key="3">
    <source>
        <dbReference type="EMBL" id="EFC41905.1"/>
    </source>
</evidence>
<feature type="domain" description="DUF4116" evidence="2">
    <location>
        <begin position="315"/>
        <end position="363"/>
    </location>
</feature>
<accession>D2VMZ0</accession>
<dbReference type="Pfam" id="PF13475">
    <property type="entry name" value="DUF4116"/>
    <property type="match status" value="9"/>
</dbReference>
<reference evidence="3 4" key="1">
    <citation type="journal article" date="2010" name="Cell">
        <title>The genome of Naegleria gruberi illuminates early eukaryotic versatility.</title>
        <authorList>
            <person name="Fritz-Laylin L.K."/>
            <person name="Prochnik S.E."/>
            <person name="Ginger M.L."/>
            <person name="Dacks J.B."/>
            <person name="Carpenter M.L."/>
            <person name="Field M.C."/>
            <person name="Kuo A."/>
            <person name="Paredez A."/>
            <person name="Chapman J."/>
            <person name="Pham J."/>
            <person name="Shu S."/>
            <person name="Neupane R."/>
            <person name="Cipriano M."/>
            <person name="Mancuso J."/>
            <person name="Tu H."/>
            <person name="Salamov A."/>
            <person name="Lindquist E."/>
            <person name="Shapiro H."/>
            <person name="Lucas S."/>
            <person name="Grigoriev I.V."/>
            <person name="Cande W.Z."/>
            <person name="Fulton C."/>
            <person name="Rokhsar D.S."/>
            <person name="Dawson S.C."/>
        </authorList>
    </citation>
    <scope>NUCLEOTIDE SEQUENCE [LARGE SCALE GENOMIC DNA]</scope>
    <source>
        <strain evidence="3 4">NEG-M</strain>
    </source>
</reference>
<protein>
    <submittedName>
        <fullName evidence="3">Predicted protein</fullName>
    </submittedName>
</protein>
<dbReference type="AlphaFoldDB" id="D2VMZ0"/>
<feature type="domain" description="DUF4116" evidence="2">
    <location>
        <begin position="414"/>
        <end position="462"/>
    </location>
</feature>
<dbReference type="Proteomes" id="UP000006671">
    <property type="component" value="Unassembled WGS sequence"/>
</dbReference>
<feature type="domain" description="DUF4116" evidence="2">
    <location>
        <begin position="571"/>
        <end position="619"/>
    </location>
</feature>